<evidence type="ECO:0000313" key="2">
    <source>
        <dbReference type="EMBL" id="ABC27345.1"/>
    </source>
</evidence>
<reference evidence="2 3" key="1">
    <citation type="journal article" date="2005" name="Nucleic Acids Res.">
        <title>Genomic blueprint of Hahella chejuensis, a marine microbe producing an algicidal agent.</title>
        <authorList>
            <person name="Jeong H."/>
            <person name="Yim J.H."/>
            <person name="Lee C."/>
            <person name="Choi S.-H."/>
            <person name="Park Y.K."/>
            <person name="Yoon S.H."/>
            <person name="Hur C.-G."/>
            <person name="Kang H.-Y."/>
            <person name="Kim D."/>
            <person name="Lee H.H."/>
            <person name="Park K.H."/>
            <person name="Park S.-H."/>
            <person name="Park H.-S."/>
            <person name="Lee H.K."/>
            <person name="Oh T.K."/>
            <person name="Kim J.F."/>
        </authorList>
    </citation>
    <scope>NUCLEOTIDE SEQUENCE [LARGE SCALE GENOMIC DNA]</scope>
    <source>
        <strain evidence="2 3">KCTC 2396</strain>
    </source>
</reference>
<keyword evidence="3" id="KW-1185">Reference proteome</keyword>
<dbReference type="GO" id="GO:0016491">
    <property type="term" value="F:oxidoreductase activity"/>
    <property type="evidence" value="ECO:0007669"/>
    <property type="project" value="InterPro"/>
</dbReference>
<name>Q2SPS9_HAHCH</name>
<dbReference type="SUPFAM" id="SSF51430">
    <property type="entry name" value="NAD(P)-linked oxidoreductase"/>
    <property type="match status" value="1"/>
</dbReference>
<dbReference type="EMBL" id="CP000155">
    <property type="protein sequence ID" value="ABC27345.1"/>
    <property type="molecule type" value="Genomic_DNA"/>
</dbReference>
<gene>
    <name evidence="2" type="ordered locus">HCH_00435</name>
</gene>
<dbReference type="InterPro" id="IPR050523">
    <property type="entry name" value="AKR_Detox_Biosynth"/>
</dbReference>
<dbReference type="STRING" id="349521.HCH_00435"/>
<dbReference type="Gene3D" id="3.20.20.100">
    <property type="entry name" value="NADP-dependent oxidoreductase domain"/>
    <property type="match status" value="1"/>
</dbReference>
<dbReference type="Proteomes" id="UP000000238">
    <property type="component" value="Chromosome"/>
</dbReference>
<dbReference type="InterPro" id="IPR020471">
    <property type="entry name" value="AKR"/>
</dbReference>
<dbReference type="AlphaFoldDB" id="Q2SPS9"/>
<dbReference type="PANTHER" id="PTHR43364:SF1">
    <property type="entry name" value="OXIDOREDUCTASE YDHF"/>
    <property type="match status" value="1"/>
</dbReference>
<dbReference type="KEGG" id="hch:HCH_00435"/>
<evidence type="ECO:0000313" key="3">
    <source>
        <dbReference type="Proteomes" id="UP000000238"/>
    </source>
</evidence>
<protein>
    <submittedName>
        <fullName evidence="2">Predicted oxidoreductase</fullName>
    </submittedName>
</protein>
<sequence>MDQVRAELQAAPLALGMMRLLDYPELCPASALAAWIEARLEQGLKVFDHANIYGGGECERLFGLALQAAPELKEHVRLISKCDIVPPAEDGSSDFVKHYNTEAAYVMACVDDSLRRLQVDSIDCFLLHRPDPLMPVENTARALEDLLMAGKIKSIGVSNFLPEHWRLLADHLNAPLLCNQIELSLLANQSLFDGTMDALRRDQVQTMAWSPLGGGGFSRVPALGDALAAMSAQTGVSETGLALSWLKRIPGRPLPVLGSLRESRINDALAGVGHEMSRTDWYALLEAARGHCVA</sequence>
<dbReference type="InterPro" id="IPR018170">
    <property type="entry name" value="Aldo/ket_reductase_CS"/>
</dbReference>
<dbReference type="GO" id="GO:0005829">
    <property type="term" value="C:cytosol"/>
    <property type="evidence" value="ECO:0007669"/>
    <property type="project" value="TreeGrafter"/>
</dbReference>
<dbReference type="InterPro" id="IPR036812">
    <property type="entry name" value="NAD(P)_OxRdtase_dom_sf"/>
</dbReference>
<dbReference type="InterPro" id="IPR023210">
    <property type="entry name" value="NADP_OxRdtase_dom"/>
</dbReference>
<dbReference type="PRINTS" id="PR00069">
    <property type="entry name" value="ALDKETRDTASE"/>
</dbReference>
<dbReference type="RefSeq" id="WP_011394422.1">
    <property type="nucleotide sequence ID" value="NC_007645.1"/>
</dbReference>
<dbReference type="Pfam" id="PF00248">
    <property type="entry name" value="Aldo_ket_red"/>
    <property type="match status" value="1"/>
</dbReference>
<proteinExistence type="predicted"/>
<evidence type="ECO:0000259" key="1">
    <source>
        <dbReference type="Pfam" id="PF00248"/>
    </source>
</evidence>
<dbReference type="PROSITE" id="PS00062">
    <property type="entry name" value="ALDOKETO_REDUCTASE_2"/>
    <property type="match status" value="1"/>
</dbReference>
<feature type="domain" description="NADP-dependent oxidoreductase" evidence="1">
    <location>
        <begin position="12"/>
        <end position="281"/>
    </location>
</feature>
<accession>Q2SPS9</accession>
<organism evidence="2 3">
    <name type="scientific">Hahella chejuensis (strain KCTC 2396)</name>
    <dbReference type="NCBI Taxonomy" id="349521"/>
    <lineage>
        <taxon>Bacteria</taxon>
        <taxon>Pseudomonadati</taxon>
        <taxon>Pseudomonadota</taxon>
        <taxon>Gammaproteobacteria</taxon>
        <taxon>Oceanospirillales</taxon>
        <taxon>Hahellaceae</taxon>
        <taxon>Hahella</taxon>
    </lineage>
</organism>
<dbReference type="HOGENOM" id="CLU_023205_8_0_6"/>
<dbReference type="PANTHER" id="PTHR43364">
    <property type="entry name" value="NADH-SPECIFIC METHYLGLYOXAL REDUCTASE-RELATED"/>
    <property type="match status" value="1"/>
</dbReference>
<dbReference type="eggNOG" id="COG4989">
    <property type="taxonomic scope" value="Bacteria"/>
</dbReference>